<evidence type="ECO:0000313" key="2">
    <source>
        <dbReference type="Proteomes" id="UP000324632"/>
    </source>
</evidence>
<dbReference type="AlphaFoldDB" id="A0A5A9MZW3"/>
<keyword evidence="2" id="KW-1185">Reference proteome</keyword>
<accession>A0A5A9MZW3</accession>
<protein>
    <submittedName>
        <fullName evidence="1">Uncharacterized protein</fullName>
    </submittedName>
</protein>
<name>A0A5A9MZW3_9TELE</name>
<organism evidence="1 2">
    <name type="scientific">Triplophysa tibetana</name>
    <dbReference type="NCBI Taxonomy" id="1572043"/>
    <lineage>
        <taxon>Eukaryota</taxon>
        <taxon>Metazoa</taxon>
        <taxon>Chordata</taxon>
        <taxon>Craniata</taxon>
        <taxon>Vertebrata</taxon>
        <taxon>Euteleostomi</taxon>
        <taxon>Actinopterygii</taxon>
        <taxon>Neopterygii</taxon>
        <taxon>Teleostei</taxon>
        <taxon>Ostariophysi</taxon>
        <taxon>Cypriniformes</taxon>
        <taxon>Nemacheilidae</taxon>
        <taxon>Triplophysa</taxon>
    </lineage>
</organism>
<reference evidence="1 2" key="1">
    <citation type="journal article" date="2019" name="Mol. Ecol. Resour.">
        <title>Chromosome-level genome assembly of Triplophysa tibetana, a fish adapted to the harsh high-altitude environment of the Tibetan Plateau.</title>
        <authorList>
            <person name="Yang X."/>
            <person name="Liu H."/>
            <person name="Ma Z."/>
            <person name="Zou Y."/>
            <person name="Zou M."/>
            <person name="Mao Y."/>
            <person name="Li X."/>
            <person name="Wang H."/>
            <person name="Chen T."/>
            <person name="Wang W."/>
            <person name="Yang R."/>
        </authorList>
    </citation>
    <scope>NUCLEOTIDE SEQUENCE [LARGE SCALE GENOMIC DNA]</scope>
    <source>
        <strain evidence="1">TTIB1903HZAU</strain>
        <tissue evidence="1">Muscle</tissue>
    </source>
</reference>
<comment type="caution">
    <text evidence="1">The sequence shown here is derived from an EMBL/GenBank/DDBJ whole genome shotgun (WGS) entry which is preliminary data.</text>
</comment>
<proteinExistence type="predicted"/>
<evidence type="ECO:0000313" key="1">
    <source>
        <dbReference type="EMBL" id="KAA0702435.1"/>
    </source>
</evidence>
<dbReference type="EMBL" id="SOYY01000025">
    <property type="protein sequence ID" value="KAA0702435.1"/>
    <property type="molecule type" value="Genomic_DNA"/>
</dbReference>
<gene>
    <name evidence="1" type="ORF">E1301_Tti017053</name>
</gene>
<dbReference type="Proteomes" id="UP000324632">
    <property type="component" value="Chromosome 25"/>
</dbReference>
<sequence>MILYLVIQIQLVTAVMDKTTGEQRDIRFTPIESVIQYVAALRDSASKCEFGPNTDDIVGDQLIERNTPDAVDRRRLKPPALNLHTRKLPHLAQEHLHLQPTHASTVGQIKNCQKNGHSARVCQSADTGSLHKIALPEYTVCLRPPAAHLVKYSQGPIPVLECLPATVSREAATCAANL</sequence>